<dbReference type="PANTHER" id="PTHR43346:SF1">
    <property type="entry name" value="QUERCETIN 2,3-DIOXYGENASE-RELATED"/>
    <property type="match status" value="1"/>
</dbReference>
<name>A0A932I2W1_UNCTE</name>
<dbReference type="InterPro" id="IPR013096">
    <property type="entry name" value="Cupin_2"/>
</dbReference>
<proteinExistence type="predicted"/>
<dbReference type="SUPFAM" id="SSF51182">
    <property type="entry name" value="RmlC-like cupins"/>
    <property type="match status" value="1"/>
</dbReference>
<dbReference type="Proteomes" id="UP000782312">
    <property type="component" value="Unassembled WGS sequence"/>
</dbReference>
<dbReference type="PANTHER" id="PTHR43346">
    <property type="entry name" value="LIGAND BINDING DOMAIN PROTEIN, PUTATIVE (AFU_ORTHOLOGUE AFUA_6G14370)-RELATED"/>
    <property type="match status" value="1"/>
</dbReference>
<dbReference type="EMBL" id="JACPUR010000041">
    <property type="protein sequence ID" value="MBI3129683.1"/>
    <property type="molecule type" value="Genomic_DNA"/>
</dbReference>
<evidence type="ECO:0000259" key="1">
    <source>
        <dbReference type="Pfam" id="PF07883"/>
    </source>
</evidence>
<reference evidence="2" key="1">
    <citation type="submission" date="2020-07" db="EMBL/GenBank/DDBJ databases">
        <title>Huge and variable diversity of episymbiotic CPR bacteria and DPANN archaea in groundwater ecosystems.</title>
        <authorList>
            <person name="He C.Y."/>
            <person name="Keren R."/>
            <person name="Whittaker M."/>
            <person name="Farag I.F."/>
            <person name="Doudna J."/>
            <person name="Cate J.H.D."/>
            <person name="Banfield J.F."/>
        </authorList>
    </citation>
    <scope>NUCLEOTIDE SEQUENCE</scope>
    <source>
        <strain evidence="2">NC_groundwater_763_Ag_S-0.2um_68_21</strain>
    </source>
</reference>
<dbReference type="Gene3D" id="2.60.120.10">
    <property type="entry name" value="Jelly Rolls"/>
    <property type="match status" value="1"/>
</dbReference>
<dbReference type="InterPro" id="IPR011051">
    <property type="entry name" value="RmlC_Cupin_sf"/>
</dbReference>
<comment type="caution">
    <text evidence="2">The sequence shown here is derived from an EMBL/GenBank/DDBJ whole genome shotgun (WGS) entry which is preliminary data.</text>
</comment>
<feature type="domain" description="Cupin type-2" evidence="1">
    <location>
        <begin position="33"/>
        <end position="98"/>
    </location>
</feature>
<gene>
    <name evidence="2" type="ORF">HYZ11_18915</name>
</gene>
<organism evidence="2 3">
    <name type="scientific">Tectimicrobiota bacterium</name>
    <dbReference type="NCBI Taxonomy" id="2528274"/>
    <lineage>
        <taxon>Bacteria</taxon>
        <taxon>Pseudomonadati</taxon>
        <taxon>Nitrospinota/Tectimicrobiota group</taxon>
        <taxon>Candidatus Tectimicrobiota</taxon>
    </lineage>
</organism>
<dbReference type="AlphaFoldDB" id="A0A932I2W1"/>
<protein>
    <submittedName>
        <fullName evidence="2">Cupin domain-containing protein</fullName>
    </submittedName>
</protein>
<dbReference type="Pfam" id="PF07883">
    <property type="entry name" value="Cupin_2"/>
    <property type="match status" value="1"/>
</dbReference>
<evidence type="ECO:0000313" key="3">
    <source>
        <dbReference type="Proteomes" id="UP000782312"/>
    </source>
</evidence>
<dbReference type="InterPro" id="IPR014710">
    <property type="entry name" value="RmlC-like_jellyroll"/>
</dbReference>
<dbReference type="InterPro" id="IPR052538">
    <property type="entry name" value="Flavonoid_dioxygenase-like"/>
</dbReference>
<sequence length="129" mass="14360">MPFFRISEMESKKASVSSAMEKGVAGELIKVGIVTYQENEGPMPHFHPNEEQFMLMLEGRLRMVLGEEERIIEKGDLIHIPRNTRHGVRAVGGPATFFAAKSPVGNGDMGQDYNRAKDADEVWERLSGA</sequence>
<accession>A0A932I2W1</accession>
<evidence type="ECO:0000313" key="2">
    <source>
        <dbReference type="EMBL" id="MBI3129683.1"/>
    </source>
</evidence>